<proteinExistence type="predicted"/>
<dbReference type="EMBL" id="KZ678195">
    <property type="protein sequence ID" value="PSN58802.1"/>
    <property type="molecule type" value="Genomic_DNA"/>
</dbReference>
<protein>
    <recommendedName>
        <fullName evidence="3">C2H2-type domain-containing protein</fullName>
    </recommendedName>
</protein>
<feature type="non-terminal residue" evidence="1">
    <location>
        <position position="1"/>
    </location>
</feature>
<reference evidence="1 2" key="1">
    <citation type="journal article" date="2018" name="Front. Microbiol.">
        <title>Genome-Wide Analysis of Corynespora cassiicola Leaf Fall Disease Putative Effectors.</title>
        <authorList>
            <person name="Lopez D."/>
            <person name="Ribeiro S."/>
            <person name="Label P."/>
            <person name="Fumanal B."/>
            <person name="Venisse J.S."/>
            <person name="Kohler A."/>
            <person name="de Oliveira R.R."/>
            <person name="Labutti K."/>
            <person name="Lipzen A."/>
            <person name="Lail K."/>
            <person name="Bauer D."/>
            <person name="Ohm R.A."/>
            <person name="Barry K.W."/>
            <person name="Spatafora J."/>
            <person name="Grigoriev I.V."/>
            <person name="Martin F.M."/>
            <person name="Pujade-Renaud V."/>
        </authorList>
    </citation>
    <scope>NUCLEOTIDE SEQUENCE [LARGE SCALE GENOMIC DNA]</scope>
    <source>
        <strain evidence="1 2">Philippines</strain>
    </source>
</reference>
<name>A0A2T2N054_CORCC</name>
<evidence type="ECO:0000313" key="1">
    <source>
        <dbReference type="EMBL" id="PSN58802.1"/>
    </source>
</evidence>
<dbReference type="STRING" id="1448308.A0A2T2N054"/>
<sequence>VHRKGAPAFPCTVPRCTRVGTKGFTRRDHLSGHLREVHHFDVPKRLPGKRSARVLSSLYARA</sequence>
<gene>
    <name evidence="1" type="ORF">BS50DRAFT_509766</name>
</gene>
<organism evidence="1 2">
    <name type="scientific">Corynespora cassiicola Philippines</name>
    <dbReference type="NCBI Taxonomy" id="1448308"/>
    <lineage>
        <taxon>Eukaryota</taxon>
        <taxon>Fungi</taxon>
        <taxon>Dikarya</taxon>
        <taxon>Ascomycota</taxon>
        <taxon>Pezizomycotina</taxon>
        <taxon>Dothideomycetes</taxon>
        <taxon>Pleosporomycetidae</taxon>
        <taxon>Pleosporales</taxon>
        <taxon>Corynesporascaceae</taxon>
        <taxon>Corynespora</taxon>
    </lineage>
</organism>
<dbReference type="Proteomes" id="UP000240883">
    <property type="component" value="Unassembled WGS sequence"/>
</dbReference>
<dbReference type="AlphaFoldDB" id="A0A2T2N054"/>
<evidence type="ECO:0008006" key="3">
    <source>
        <dbReference type="Google" id="ProtNLM"/>
    </source>
</evidence>
<accession>A0A2T2N054</accession>
<keyword evidence="2" id="KW-1185">Reference proteome</keyword>
<dbReference type="Gene3D" id="3.30.160.60">
    <property type="entry name" value="Classic Zinc Finger"/>
    <property type="match status" value="1"/>
</dbReference>
<evidence type="ECO:0000313" key="2">
    <source>
        <dbReference type="Proteomes" id="UP000240883"/>
    </source>
</evidence>
<dbReference type="OrthoDB" id="2687452at2759"/>